<protein>
    <submittedName>
        <fullName evidence="2">N-acetyltransferase 6</fullName>
    </submittedName>
</protein>
<dbReference type="InterPro" id="IPR016181">
    <property type="entry name" value="Acyl_CoA_acyltransferase"/>
</dbReference>
<dbReference type="SUPFAM" id="SSF55729">
    <property type="entry name" value="Acyl-CoA N-acyltransferases (Nat)"/>
    <property type="match status" value="1"/>
</dbReference>
<evidence type="ECO:0000313" key="2">
    <source>
        <dbReference type="EMBL" id="JAG19642.1"/>
    </source>
</evidence>
<dbReference type="GO" id="GO:1905502">
    <property type="term" value="F:acetyl-CoA binding"/>
    <property type="evidence" value="ECO:0007669"/>
    <property type="project" value="TreeGrafter"/>
</dbReference>
<feature type="domain" description="N-acetyltransferase" evidence="1">
    <location>
        <begin position="6"/>
        <end position="148"/>
    </location>
</feature>
<reference evidence="3" key="3">
    <citation type="submission" date="2014-09" db="EMBL/GenBank/DDBJ databases">
        <authorList>
            <person name="Magalhaes I.L.F."/>
            <person name="Oliveira U."/>
            <person name="Santos F.R."/>
            <person name="Vidigal T.H.D.A."/>
            <person name="Brescovit A.D."/>
            <person name="Santos A.J."/>
        </authorList>
    </citation>
    <scope>NUCLEOTIDE SEQUENCE</scope>
</reference>
<dbReference type="InterPro" id="IPR039840">
    <property type="entry name" value="NAA80"/>
</dbReference>
<accession>A0A0A9XG11</accession>
<dbReference type="InterPro" id="IPR000182">
    <property type="entry name" value="GNAT_dom"/>
</dbReference>
<reference evidence="2" key="1">
    <citation type="journal article" date="2014" name="PLoS ONE">
        <title>Transcriptome-Based Identification of ABC Transporters in the Western Tarnished Plant Bug Lygus hesperus.</title>
        <authorList>
            <person name="Hull J.J."/>
            <person name="Chaney K."/>
            <person name="Geib S.M."/>
            <person name="Fabrick J.A."/>
            <person name="Brent C.S."/>
            <person name="Walsh D."/>
            <person name="Lavine L.C."/>
        </authorList>
    </citation>
    <scope>NUCLEOTIDE SEQUENCE</scope>
</reference>
<dbReference type="AlphaFoldDB" id="A0A0A9XG11"/>
<evidence type="ECO:0000313" key="3">
    <source>
        <dbReference type="EMBL" id="JAG58302.1"/>
    </source>
</evidence>
<organism evidence="2">
    <name type="scientific">Lygus hesperus</name>
    <name type="common">Western plant bug</name>
    <dbReference type="NCBI Taxonomy" id="30085"/>
    <lineage>
        <taxon>Eukaryota</taxon>
        <taxon>Metazoa</taxon>
        <taxon>Ecdysozoa</taxon>
        <taxon>Arthropoda</taxon>
        <taxon>Hexapoda</taxon>
        <taxon>Insecta</taxon>
        <taxon>Pterygota</taxon>
        <taxon>Neoptera</taxon>
        <taxon>Paraneoptera</taxon>
        <taxon>Hemiptera</taxon>
        <taxon>Heteroptera</taxon>
        <taxon>Panheteroptera</taxon>
        <taxon>Cimicomorpha</taxon>
        <taxon>Miridae</taxon>
        <taxon>Mirini</taxon>
        <taxon>Lygus</taxon>
    </lineage>
</organism>
<proteinExistence type="predicted"/>
<dbReference type="EMBL" id="GBHO01023962">
    <property type="protein sequence ID" value="JAG19642.1"/>
    <property type="molecule type" value="Transcribed_RNA"/>
</dbReference>
<reference evidence="4" key="4">
    <citation type="journal article" date="2016" name="Gigascience">
        <title>De novo construction of an expanded transcriptome assembly for the western tarnished plant bug, Lygus hesperus.</title>
        <authorList>
            <person name="Tassone E.E."/>
            <person name="Geib S.M."/>
            <person name="Hall B."/>
            <person name="Fabrick J.A."/>
            <person name="Brent C.S."/>
            <person name="Hull J.J."/>
        </authorList>
    </citation>
    <scope>NUCLEOTIDE SEQUENCE</scope>
</reference>
<dbReference type="CDD" id="cd04301">
    <property type="entry name" value="NAT_SF"/>
    <property type="match status" value="1"/>
</dbReference>
<dbReference type="EMBL" id="GBRD01007519">
    <property type="protein sequence ID" value="JAG58302.1"/>
    <property type="molecule type" value="Transcribed_RNA"/>
</dbReference>
<evidence type="ECO:0000259" key="1">
    <source>
        <dbReference type="PROSITE" id="PS51186"/>
    </source>
</evidence>
<keyword evidence="2" id="KW-0808">Transferase</keyword>
<dbReference type="GO" id="GO:0005737">
    <property type="term" value="C:cytoplasm"/>
    <property type="evidence" value="ECO:0007669"/>
    <property type="project" value="TreeGrafter"/>
</dbReference>
<dbReference type="Pfam" id="PF00583">
    <property type="entry name" value="Acetyltransf_1"/>
    <property type="match status" value="1"/>
</dbReference>
<dbReference type="EMBL" id="GDHC01016855">
    <property type="protein sequence ID" value="JAQ01774.1"/>
    <property type="molecule type" value="Transcribed_RNA"/>
</dbReference>
<dbReference type="PANTHER" id="PTHR13538">
    <property type="entry name" value="N-ACETYLTRANSFERASE 6"/>
    <property type="match status" value="1"/>
</dbReference>
<reference evidence="2" key="2">
    <citation type="submission" date="2014-07" db="EMBL/GenBank/DDBJ databases">
        <authorList>
            <person name="Hull J."/>
        </authorList>
    </citation>
    <scope>NUCLEOTIDE SEQUENCE</scope>
</reference>
<evidence type="ECO:0000313" key="4">
    <source>
        <dbReference type="EMBL" id="JAQ01774.1"/>
    </source>
</evidence>
<sequence length="198" mass="22571">MEFEFLQVLCMHECKHLIIEACNLLNSEWPRSKAARLQSLFMSCDKFPTSLVLVLNDFQVVGHAKLSEITVGGPDVMVESVIIHKEHRGKGWGKMLMEDVEEYIRRRGKKMLYLSTRGQEGFYEKLGYEVCKPILYYGVALEPTPEPDNKVNGDKIQKPDNVICLNAPPPPPLPPSANKSQTIFRDIQSSKTYMRKTV</sequence>
<dbReference type="PROSITE" id="PS51186">
    <property type="entry name" value="GNAT"/>
    <property type="match status" value="1"/>
</dbReference>
<gene>
    <name evidence="2" type="primary">Nat6_1</name>
    <name evidence="2" type="ORF">CM83_30887</name>
    <name evidence="4" type="ORF">g.30021</name>
</gene>
<dbReference type="Gene3D" id="3.40.630.30">
    <property type="match status" value="1"/>
</dbReference>
<dbReference type="GO" id="GO:0008080">
    <property type="term" value="F:N-acetyltransferase activity"/>
    <property type="evidence" value="ECO:0007669"/>
    <property type="project" value="InterPro"/>
</dbReference>
<name>A0A0A9XG11_LYGHE</name>
<dbReference type="PANTHER" id="PTHR13538:SF4">
    <property type="entry name" value="N-ALPHA-ACETYLTRANSFERASE 80"/>
    <property type="match status" value="1"/>
</dbReference>